<dbReference type="RefSeq" id="WP_162671857.1">
    <property type="nucleotide sequence ID" value="NZ_LR593886.1"/>
</dbReference>
<dbReference type="KEGG" id="gms:SOIL9_85460"/>
<organism evidence="2 3">
    <name type="scientific">Gemmata massiliana</name>
    <dbReference type="NCBI Taxonomy" id="1210884"/>
    <lineage>
        <taxon>Bacteria</taxon>
        <taxon>Pseudomonadati</taxon>
        <taxon>Planctomycetota</taxon>
        <taxon>Planctomycetia</taxon>
        <taxon>Gemmatales</taxon>
        <taxon>Gemmataceae</taxon>
        <taxon>Gemmata</taxon>
    </lineage>
</organism>
<gene>
    <name evidence="2" type="ORF">SOIL9_85460</name>
</gene>
<dbReference type="PANTHER" id="PTHR33678">
    <property type="entry name" value="BLL1576 PROTEIN"/>
    <property type="match status" value="1"/>
</dbReference>
<evidence type="ECO:0000313" key="2">
    <source>
        <dbReference type="EMBL" id="VTR99354.1"/>
    </source>
</evidence>
<reference evidence="2 3" key="1">
    <citation type="submission" date="2019-05" db="EMBL/GenBank/DDBJ databases">
        <authorList>
            <consortium name="Science for Life Laboratories"/>
        </authorList>
    </citation>
    <scope>NUCLEOTIDE SEQUENCE [LARGE SCALE GENOMIC DNA]</scope>
    <source>
        <strain evidence="2">Soil9</strain>
    </source>
</reference>
<dbReference type="PANTHER" id="PTHR33678:SF1">
    <property type="entry name" value="BLL1576 PROTEIN"/>
    <property type="match status" value="1"/>
</dbReference>
<dbReference type="InterPro" id="IPR052344">
    <property type="entry name" value="Transposase-related"/>
</dbReference>
<dbReference type="Proteomes" id="UP000464178">
    <property type="component" value="Chromosome"/>
</dbReference>
<accession>A0A6P2DF31</accession>
<feature type="region of interest" description="Disordered" evidence="1">
    <location>
        <begin position="28"/>
        <end position="76"/>
    </location>
</feature>
<proteinExistence type="predicted"/>
<keyword evidence="3" id="KW-1185">Reference proteome</keyword>
<sequence>MDEPACPGCRDLLQRVAELEAQVVALTRRLDESVRAGKRQAAPFRKGPPKPDPQAPGRKSGDAHGTHGHRPPPLPEQVAECHEAHLPDACPHCRGRLVETGTADPFQTDIPRTPLIRAFRIHIGHCEACGKRTQGRHPLQTSDALGAAASQIGPDAQAAAAVLHTQMGLSHGKAASVFQALFGIKLTRGGQRSDRSAGRDADGAGLPTDT</sequence>
<dbReference type="EMBL" id="LR593886">
    <property type="protein sequence ID" value="VTR99354.1"/>
    <property type="molecule type" value="Genomic_DNA"/>
</dbReference>
<feature type="compositionally biased region" description="Basic and acidic residues" evidence="1">
    <location>
        <begin position="191"/>
        <end position="202"/>
    </location>
</feature>
<name>A0A6P2DF31_9BACT</name>
<feature type="region of interest" description="Disordered" evidence="1">
    <location>
        <begin position="189"/>
        <end position="210"/>
    </location>
</feature>
<protein>
    <recommendedName>
        <fullName evidence="4">Transposase IS66 zinc-finger binding domain-containing protein</fullName>
    </recommendedName>
</protein>
<evidence type="ECO:0000313" key="3">
    <source>
        <dbReference type="Proteomes" id="UP000464178"/>
    </source>
</evidence>
<evidence type="ECO:0008006" key="4">
    <source>
        <dbReference type="Google" id="ProtNLM"/>
    </source>
</evidence>
<dbReference type="AlphaFoldDB" id="A0A6P2DF31"/>
<evidence type="ECO:0000256" key="1">
    <source>
        <dbReference type="SAM" id="MobiDB-lite"/>
    </source>
</evidence>